<sequence length="67" mass="7666">MIFAITHFAPSSRRIDYCGCDLRQTASKDERFAALQRRSGPTRPHFWARCERATLLALRSFSFLGSS</sequence>
<organism evidence="1 2">
    <name type="scientific">Panagrellus redivivus</name>
    <name type="common">Microworm</name>
    <dbReference type="NCBI Taxonomy" id="6233"/>
    <lineage>
        <taxon>Eukaryota</taxon>
        <taxon>Metazoa</taxon>
        <taxon>Ecdysozoa</taxon>
        <taxon>Nematoda</taxon>
        <taxon>Chromadorea</taxon>
        <taxon>Rhabditida</taxon>
        <taxon>Tylenchina</taxon>
        <taxon>Panagrolaimomorpha</taxon>
        <taxon>Panagrolaimoidea</taxon>
        <taxon>Panagrolaimidae</taxon>
        <taxon>Panagrellus</taxon>
    </lineage>
</organism>
<reference evidence="1" key="1">
    <citation type="journal article" date="2013" name="Genetics">
        <title>The draft genome and transcriptome of Panagrellus redivivus are shaped by the harsh demands of a free-living lifestyle.</title>
        <authorList>
            <person name="Srinivasan J."/>
            <person name="Dillman A.R."/>
            <person name="Macchietto M.G."/>
            <person name="Heikkinen L."/>
            <person name="Lakso M."/>
            <person name="Fracchia K.M."/>
            <person name="Antoshechkin I."/>
            <person name="Mortazavi A."/>
            <person name="Wong G."/>
            <person name="Sternberg P.W."/>
        </authorList>
    </citation>
    <scope>NUCLEOTIDE SEQUENCE [LARGE SCALE GENOMIC DNA]</scope>
    <source>
        <strain evidence="1">MT8872</strain>
    </source>
</reference>
<proteinExistence type="predicted"/>
<accession>A0A7E4V5P0</accession>
<protein>
    <submittedName>
        <fullName evidence="2">DUF1534 domain-containing protein</fullName>
    </submittedName>
</protein>
<evidence type="ECO:0000313" key="1">
    <source>
        <dbReference type="Proteomes" id="UP000492821"/>
    </source>
</evidence>
<dbReference type="AlphaFoldDB" id="A0A7E4V5P0"/>
<reference evidence="2" key="2">
    <citation type="submission" date="2020-10" db="UniProtKB">
        <authorList>
            <consortium name="WormBaseParasite"/>
        </authorList>
    </citation>
    <scope>IDENTIFICATION</scope>
</reference>
<evidence type="ECO:0000313" key="2">
    <source>
        <dbReference type="WBParaSite" id="Pan_g16428.t1"/>
    </source>
</evidence>
<dbReference type="WBParaSite" id="Pan_g16428.t1">
    <property type="protein sequence ID" value="Pan_g16428.t1"/>
    <property type="gene ID" value="Pan_g16428"/>
</dbReference>
<dbReference type="Proteomes" id="UP000492821">
    <property type="component" value="Unassembled WGS sequence"/>
</dbReference>
<keyword evidence="1" id="KW-1185">Reference proteome</keyword>
<name>A0A7E4V5P0_PANRE</name>